<reference evidence="1 2" key="1">
    <citation type="submission" date="2021-11" db="EMBL/GenBank/DDBJ databases">
        <title>Draft genome sequence of Actinomycetospora sp. SF1 isolated from the rhizosphere soil.</title>
        <authorList>
            <person name="Duangmal K."/>
            <person name="Chantavorakit T."/>
        </authorList>
    </citation>
    <scope>NUCLEOTIDE SEQUENCE [LARGE SCALE GENOMIC DNA]</scope>
    <source>
        <strain evidence="1 2">TBRC 5722</strain>
    </source>
</reference>
<evidence type="ECO:0000313" key="1">
    <source>
        <dbReference type="EMBL" id="MCD2193493.1"/>
    </source>
</evidence>
<organism evidence="1 2">
    <name type="scientific">Actinomycetospora endophytica</name>
    <dbReference type="NCBI Taxonomy" id="2291215"/>
    <lineage>
        <taxon>Bacteria</taxon>
        <taxon>Bacillati</taxon>
        <taxon>Actinomycetota</taxon>
        <taxon>Actinomycetes</taxon>
        <taxon>Pseudonocardiales</taxon>
        <taxon>Pseudonocardiaceae</taxon>
        <taxon>Actinomycetospora</taxon>
    </lineage>
</organism>
<keyword evidence="2" id="KW-1185">Reference proteome</keyword>
<dbReference type="Proteomes" id="UP001199469">
    <property type="component" value="Unassembled WGS sequence"/>
</dbReference>
<evidence type="ECO:0000313" key="2">
    <source>
        <dbReference type="Proteomes" id="UP001199469"/>
    </source>
</evidence>
<dbReference type="EMBL" id="JAJNDB010000001">
    <property type="protein sequence ID" value="MCD2193493.1"/>
    <property type="molecule type" value="Genomic_DNA"/>
</dbReference>
<comment type="caution">
    <text evidence="1">The sequence shown here is derived from an EMBL/GenBank/DDBJ whole genome shotgun (WGS) entry which is preliminary data.</text>
</comment>
<protein>
    <submittedName>
        <fullName evidence="1">Uncharacterized protein</fullName>
    </submittedName>
</protein>
<dbReference type="RefSeq" id="WP_230731697.1">
    <property type="nucleotide sequence ID" value="NZ_JAJNDB010000001.1"/>
</dbReference>
<accession>A0ABS8P5F9</accession>
<proteinExistence type="predicted"/>
<sequence length="62" mass="6873">MSTPAERIEAFLRRRQRAFPGSHVVWSDTSCRAVPLMLSDLELLARLAAGMDGDDVQKAVTE</sequence>
<name>A0ABS8P5F9_9PSEU</name>
<gene>
    <name evidence="1" type="ORF">LQ327_08870</name>
</gene>